<accession>A0ACD3AWG1</accession>
<sequence length="267" mass="29141">MDSPGTDSLHSSGLFNFIDNITKRLPSYSSCLVMFSASLSFLHKLFLRICLFDLPAAYLSAFQDQVLPSVASTPPTPPITSVSTQWSQLLEKHKRKWRTLNVISLVLLQLNIAILQFDGLASREVTRTTTVLSLWFSGAGLICGCIDLCCLPRIPDLYQRFCVNEGRSSFKFWNLWIIMALPAAFTIWSAIGLVGTIIVYGFVGGDSGDEAAAAARRSAVAIVLGLIGFAMMSYLPVLRVVMGNYWTSSQPRQAGDLAQVSSNAGSD</sequence>
<proteinExistence type="predicted"/>
<protein>
    <submittedName>
        <fullName evidence="1">Uncharacterized protein</fullName>
    </submittedName>
</protein>
<name>A0ACD3AWG1_9AGAR</name>
<keyword evidence="2" id="KW-1185">Reference proteome</keyword>
<dbReference type="Proteomes" id="UP000308600">
    <property type="component" value="Unassembled WGS sequence"/>
</dbReference>
<dbReference type="EMBL" id="ML208319">
    <property type="protein sequence ID" value="TFK70053.1"/>
    <property type="molecule type" value="Genomic_DNA"/>
</dbReference>
<evidence type="ECO:0000313" key="2">
    <source>
        <dbReference type="Proteomes" id="UP000308600"/>
    </source>
</evidence>
<organism evidence="1 2">
    <name type="scientific">Pluteus cervinus</name>
    <dbReference type="NCBI Taxonomy" id="181527"/>
    <lineage>
        <taxon>Eukaryota</taxon>
        <taxon>Fungi</taxon>
        <taxon>Dikarya</taxon>
        <taxon>Basidiomycota</taxon>
        <taxon>Agaricomycotina</taxon>
        <taxon>Agaricomycetes</taxon>
        <taxon>Agaricomycetidae</taxon>
        <taxon>Agaricales</taxon>
        <taxon>Pluteineae</taxon>
        <taxon>Pluteaceae</taxon>
        <taxon>Pluteus</taxon>
    </lineage>
</organism>
<evidence type="ECO:0000313" key="1">
    <source>
        <dbReference type="EMBL" id="TFK70053.1"/>
    </source>
</evidence>
<reference evidence="1 2" key="1">
    <citation type="journal article" date="2019" name="Nat. Ecol. Evol.">
        <title>Megaphylogeny resolves global patterns of mushroom evolution.</title>
        <authorList>
            <person name="Varga T."/>
            <person name="Krizsan K."/>
            <person name="Foldi C."/>
            <person name="Dima B."/>
            <person name="Sanchez-Garcia M."/>
            <person name="Sanchez-Ramirez S."/>
            <person name="Szollosi G.J."/>
            <person name="Szarkandi J.G."/>
            <person name="Papp V."/>
            <person name="Albert L."/>
            <person name="Andreopoulos W."/>
            <person name="Angelini C."/>
            <person name="Antonin V."/>
            <person name="Barry K.W."/>
            <person name="Bougher N.L."/>
            <person name="Buchanan P."/>
            <person name="Buyck B."/>
            <person name="Bense V."/>
            <person name="Catcheside P."/>
            <person name="Chovatia M."/>
            <person name="Cooper J."/>
            <person name="Damon W."/>
            <person name="Desjardin D."/>
            <person name="Finy P."/>
            <person name="Geml J."/>
            <person name="Haridas S."/>
            <person name="Hughes K."/>
            <person name="Justo A."/>
            <person name="Karasinski D."/>
            <person name="Kautmanova I."/>
            <person name="Kiss B."/>
            <person name="Kocsube S."/>
            <person name="Kotiranta H."/>
            <person name="LaButti K.M."/>
            <person name="Lechner B.E."/>
            <person name="Liimatainen K."/>
            <person name="Lipzen A."/>
            <person name="Lukacs Z."/>
            <person name="Mihaltcheva S."/>
            <person name="Morgado L.N."/>
            <person name="Niskanen T."/>
            <person name="Noordeloos M.E."/>
            <person name="Ohm R.A."/>
            <person name="Ortiz-Santana B."/>
            <person name="Ovrebo C."/>
            <person name="Racz N."/>
            <person name="Riley R."/>
            <person name="Savchenko A."/>
            <person name="Shiryaev A."/>
            <person name="Soop K."/>
            <person name="Spirin V."/>
            <person name="Szebenyi C."/>
            <person name="Tomsovsky M."/>
            <person name="Tulloss R.E."/>
            <person name="Uehling J."/>
            <person name="Grigoriev I.V."/>
            <person name="Vagvolgyi C."/>
            <person name="Papp T."/>
            <person name="Martin F.M."/>
            <person name="Miettinen O."/>
            <person name="Hibbett D.S."/>
            <person name="Nagy L.G."/>
        </authorList>
    </citation>
    <scope>NUCLEOTIDE SEQUENCE [LARGE SCALE GENOMIC DNA]</scope>
    <source>
        <strain evidence="1 2">NL-1719</strain>
    </source>
</reference>
<gene>
    <name evidence="1" type="ORF">BDN72DRAFT_896747</name>
</gene>